<evidence type="ECO:0008006" key="8">
    <source>
        <dbReference type="Google" id="ProtNLM"/>
    </source>
</evidence>
<dbReference type="InterPro" id="IPR050367">
    <property type="entry name" value="APC_superfamily"/>
</dbReference>
<feature type="transmembrane region" description="Helical" evidence="6">
    <location>
        <begin position="35"/>
        <end position="56"/>
    </location>
</feature>
<evidence type="ECO:0000256" key="3">
    <source>
        <dbReference type="ARBA" id="ARBA00022692"/>
    </source>
</evidence>
<name>A0A0F9R6K1_9ZZZZ</name>
<protein>
    <recommendedName>
        <fullName evidence="8">Cationic amino acid transporter C-terminal domain-containing protein</fullName>
    </recommendedName>
</protein>
<gene>
    <name evidence="7" type="ORF">LCGC14_0688350</name>
</gene>
<keyword evidence="3 6" id="KW-0812">Transmembrane</keyword>
<dbReference type="AlphaFoldDB" id="A0A0F9R6K1"/>
<feature type="transmembrane region" description="Helical" evidence="6">
    <location>
        <begin position="115"/>
        <end position="132"/>
    </location>
</feature>
<evidence type="ECO:0000313" key="7">
    <source>
        <dbReference type="EMBL" id="KKN44917.1"/>
    </source>
</evidence>
<reference evidence="7" key="1">
    <citation type="journal article" date="2015" name="Nature">
        <title>Complex archaea that bridge the gap between prokaryotes and eukaryotes.</title>
        <authorList>
            <person name="Spang A."/>
            <person name="Saw J.H."/>
            <person name="Jorgensen S.L."/>
            <person name="Zaremba-Niedzwiedzka K."/>
            <person name="Martijn J."/>
            <person name="Lind A.E."/>
            <person name="van Eijk R."/>
            <person name="Schleper C."/>
            <person name="Guy L."/>
            <person name="Ettema T.J."/>
        </authorList>
    </citation>
    <scope>NUCLEOTIDE SEQUENCE</scope>
</reference>
<dbReference type="Pfam" id="PF13520">
    <property type="entry name" value="AA_permease_2"/>
    <property type="match status" value="1"/>
</dbReference>
<dbReference type="Gene3D" id="1.20.1740.10">
    <property type="entry name" value="Amino acid/polyamine transporter I"/>
    <property type="match status" value="1"/>
</dbReference>
<evidence type="ECO:0000256" key="5">
    <source>
        <dbReference type="ARBA" id="ARBA00023136"/>
    </source>
</evidence>
<keyword evidence="2" id="KW-1003">Cell membrane</keyword>
<dbReference type="InterPro" id="IPR002293">
    <property type="entry name" value="AA/rel_permease1"/>
</dbReference>
<dbReference type="PANTHER" id="PTHR42770:SF11">
    <property type="entry name" value="INNER MEMBRANE TRANSPORT PROTEIN YBAT"/>
    <property type="match status" value="1"/>
</dbReference>
<proteinExistence type="predicted"/>
<dbReference type="PANTHER" id="PTHR42770">
    <property type="entry name" value="AMINO ACID TRANSPORTER-RELATED"/>
    <property type="match status" value="1"/>
</dbReference>
<evidence type="ECO:0000256" key="1">
    <source>
        <dbReference type="ARBA" id="ARBA00004651"/>
    </source>
</evidence>
<comment type="caution">
    <text evidence="7">The sequence shown here is derived from an EMBL/GenBank/DDBJ whole genome shotgun (WGS) entry which is preliminary data.</text>
</comment>
<dbReference type="GO" id="GO:0022857">
    <property type="term" value="F:transmembrane transporter activity"/>
    <property type="evidence" value="ECO:0007669"/>
    <property type="project" value="InterPro"/>
</dbReference>
<evidence type="ECO:0000256" key="4">
    <source>
        <dbReference type="ARBA" id="ARBA00022989"/>
    </source>
</evidence>
<dbReference type="GO" id="GO:0005886">
    <property type="term" value="C:plasma membrane"/>
    <property type="evidence" value="ECO:0007669"/>
    <property type="project" value="UniProtKB-SubCell"/>
</dbReference>
<feature type="transmembrane region" description="Helical" evidence="6">
    <location>
        <begin position="62"/>
        <end position="79"/>
    </location>
</feature>
<dbReference type="EMBL" id="LAZR01001420">
    <property type="protein sequence ID" value="KKN44917.1"/>
    <property type="molecule type" value="Genomic_DNA"/>
</dbReference>
<feature type="transmembrane region" description="Helical" evidence="6">
    <location>
        <begin position="91"/>
        <end position="109"/>
    </location>
</feature>
<comment type="subcellular location">
    <subcellularLocation>
        <location evidence="1">Cell membrane</location>
        <topology evidence="1">Multi-pass membrane protein</topology>
    </subcellularLocation>
</comment>
<sequence length="144" mass="16408">MIPNVNTYIYKNLSRDKFLPASLSSINSKFDSPHIAIIITFIVSLSLVLSNQVGFIASITNLSYMIILSFVGLAVLKLRKFEDKKSFKLPFHPLGPILCIILPLILIPFLEFNSIIIFTVWTFIGVIINMITKHRRKSREKITL</sequence>
<accession>A0A0F9R6K1</accession>
<organism evidence="7">
    <name type="scientific">marine sediment metagenome</name>
    <dbReference type="NCBI Taxonomy" id="412755"/>
    <lineage>
        <taxon>unclassified sequences</taxon>
        <taxon>metagenomes</taxon>
        <taxon>ecological metagenomes</taxon>
    </lineage>
</organism>
<evidence type="ECO:0000256" key="2">
    <source>
        <dbReference type="ARBA" id="ARBA00022475"/>
    </source>
</evidence>
<keyword evidence="5 6" id="KW-0472">Membrane</keyword>
<evidence type="ECO:0000256" key="6">
    <source>
        <dbReference type="SAM" id="Phobius"/>
    </source>
</evidence>
<keyword evidence="4 6" id="KW-1133">Transmembrane helix</keyword>